<protein>
    <submittedName>
        <fullName evidence="2">Uncharacterized protein</fullName>
    </submittedName>
</protein>
<evidence type="ECO:0000256" key="1">
    <source>
        <dbReference type="SAM" id="MobiDB-lite"/>
    </source>
</evidence>
<comment type="caution">
    <text evidence="2">The sequence shown here is derived from an EMBL/GenBank/DDBJ whole genome shotgun (WGS) entry which is preliminary data.</text>
</comment>
<dbReference type="AlphaFoldDB" id="A0A5C6DKD0"/>
<accession>A0A5C6DKD0</accession>
<keyword evidence="3" id="KW-1185">Reference proteome</keyword>
<proteinExistence type="predicted"/>
<organism evidence="2 3">
    <name type="scientific">Novipirellula artificiosorum</name>
    <dbReference type="NCBI Taxonomy" id="2528016"/>
    <lineage>
        <taxon>Bacteria</taxon>
        <taxon>Pseudomonadati</taxon>
        <taxon>Planctomycetota</taxon>
        <taxon>Planctomycetia</taxon>
        <taxon>Pirellulales</taxon>
        <taxon>Pirellulaceae</taxon>
        <taxon>Novipirellula</taxon>
    </lineage>
</organism>
<evidence type="ECO:0000313" key="3">
    <source>
        <dbReference type="Proteomes" id="UP000319143"/>
    </source>
</evidence>
<sequence>MNRRSPIQPRLLSFVPLFAVLCIALSGCRATIGVLPSWVMPVSIASIEDRDNEPSPNESLASSLDQDAADIFGIPLDETDAIEQVSGETTEPVEESAGAEATHTAKPTQGPDTLFSDYR</sequence>
<dbReference type="Proteomes" id="UP000319143">
    <property type="component" value="Unassembled WGS sequence"/>
</dbReference>
<evidence type="ECO:0000313" key="2">
    <source>
        <dbReference type="EMBL" id="TWU37218.1"/>
    </source>
</evidence>
<dbReference type="EMBL" id="SJPV01000005">
    <property type="protein sequence ID" value="TWU37218.1"/>
    <property type="molecule type" value="Genomic_DNA"/>
</dbReference>
<feature type="region of interest" description="Disordered" evidence="1">
    <location>
        <begin position="79"/>
        <end position="119"/>
    </location>
</feature>
<dbReference type="RefSeq" id="WP_146527507.1">
    <property type="nucleotide sequence ID" value="NZ_SJPV01000005.1"/>
</dbReference>
<gene>
    <name evidence="2" type="ORF">Poly41_33460</name>
</gene>
<name>A0A5C6DKD0_9BACT</name>
<reference evidence="2 3" key="1">
    <citation type="submission" date="2019-02" db="EMBL/GenBank/DDBJ databases">
        <title>Deep-cultivation of Planctomycetes and their phenomic and genomic characterization uncovers novel biology.</title>
        <authorList>
            <person name="Wiegand S."/>
            <person name="Jogler M."/>
            <person name="Boedeker C."/>
            <person name="Pinto D."/>
            <person name="Vollmers J."/>
            <person name="Rivas-Marin E."/>
            <person name="Kohn T."/>
            <person name="Peeters S.H."/>
            <person name="Heuer A."/>
            <person name="Rast P."/>
            <person name="Oberbeckmann S."/>
            <person name="Bunk B."/>
            <person name="Jeske O."/>
            <person name="Meyerdierks A."/>
            <person name="Storesund J.E."/>
            <person name="Kallscheuer N."/>
            <person name="Luecker S."/>
            <person name="Lage O.M."/>
            <person name="Pohl T."/>
            <person name="Merkel B.J."/>
            <person name="Hornburger P."/>
            <person name="Mueller R.-W."/>
            <person name="Bruemmer F."/>
            <person name="Labrenz M."/>
            <person name="Spormann A.M."/>
            <person name="Op Den Camp H."/>
            <person name="Overmann J."/>
            <person name="Amann R."/>
            <person name="Jetten M.S.M."/>
            <person name="Mascher T."/>
            <person name="Medema M.H."/>
            <person name="Devos D.P."/>
            <person name="Kaster A.-K."/>
            <person name="Ovreas L."/>
            <person name="Rohde M."/>
            <person name="Galperin M.Y."/>
            <person name="Jogler C."/>
        </authorList>
    </citation>
    <scope>NUCLEOTIDE SEQUENCE [LARGE SCALE GENOMIC DNA]</scope>
    <source>
        <strain evidence="2 3">Poly41</strain>
    </source>
</reference>
<dbReference type="OrthoDB" id="9910349at2"/>
<dbReference type="PROSITE" id="PS51257">
    <property type="entry name" value="PROKAR_LIPOPROTEIN"/>
    <property type="match status" value="1"/>
</dbReference>